<evidence type="ECO:0000313" key="3">
    <source>
        <dbReference type="Proteomes" id="UP001597045"/>
    </source>
</evidence>
<keyword evidence="1" id="KW-1133">Transmembrane helix</keyword>
<dbReference type="EMBL" id="JBHTIS010004580">
    <property type="protein sequence ID" value="MFD1052618.1"/>
    <property type="molecule type" value="Genomic_DNA"/>
</dbReference>
<name>A0ABW3MRC9_9PSEU</name>
<dbReference type="PANTHER" id="PTHR32196">
    <property type="entry name" value="ABC TRANSPORTER PERMEASE PROTEIN YPHD-RELATED-RELATED"/>
    <property type="match status" value="1"/>
</dbReference>
<evidence type="ECO:0008006" key="4">
    <source>
        <dbReference type="Google" id="ProtNLM"/>
    </source>
</evidence>
<dbReference type="Proteomes" id="UP001597045">
    <property type="component" value="Unassembled WGS sequence"/>
</dbReference>
<keyword evidence="1" id="KW-0812">Transmembrane</keyword>
<reference evidence="3" key="1">
    <citation type="journal article" date="2019" name="Int. J. Syst. Evol. Microbiol.">
        <title>The Global Catalogue of Microorganisms (GCM) 10K type strain sequencing project: providing services to taxonomists for standard genome sequencing and annotation.</title>
        <authorList>
            <consortium name="The Broad Institute Genomics Platform"/>
            <consortium name="The Broad Institute Genome Sequencing Center for Infectious Disease"/>
            <person name="Wu L."/>
            <person name="Ma J."/>
        </authorList>
    </citation>
    <scope>NUCLEOTIDE SEQUENCE [LARGE SCALE GENOMIC DNA]</scope>
    <source>
        <strain evidence="3">JCM 31486</strain>
    </source>
</reference>
<keyword evidence="3" id="KW-1185">Reference proteome</keyword>
<keyword evidence="1" id="KW-0472">Membrane</keyword>
<feature type="transmembrane region" description="Helical" evidence="1">
    <location>
        <begin position="15"/>
        <end position="37"/>
    </location>
</feature>
<gene>
    <name evidence="2" type="ORF">ACFQ1S_47000</name>
</gene>
<evidence type="ECO:0000313" key="2">
    <source>
        <dbReference type="EMBL" id="MFD1052618.1"/>
    </source>
</evidence>
<feature type="transmembrane region" description="Helical" evidence="1">
    <location>
        <begin position="49"/>
        <end position="71"/>
    </location>
</feature>
<organism evidence="2 3">
    <name type="scientific">Kibdelosporangium lantanae</name>
    <dbReference type="NCBI Taxonomy" id="1497396"/>
    <lineage>
        <taxon>Bacteria</taxon>
        <taxon>Bacillati</taxon>
        <taxon>Actinomycetota</taxon>
        <taxon>Actinomycetes</taxon>
        <taxon>Pseudonocardiales</taxon>
        <taxon>Pseudonocardiaceae</taxon>
        <taxon>Kibdelosporangium</taxon>
    </lineage>
</organism>
<evidence type="ECO:0000256" key="1">
    <source>
        <dbReference type="SAM" id="Phobius"/>
    </source>
</evidence>
<feature type="non-terminal residue" evidence="2">
    <location>
        <position position="1"/>
    </location>
</feature>
<sequence>SFTAGIGGEFMLPSFLGPVLGGTLLTGGAVSILGTFLGTSLTQVVRQGLTMVGASVQSLSIWLGAILLAALSVDRVRHVLTERKARSV</sequence>
<comment type="caution">
    <text evidence="2">The sequence shown here is derived from an EMBL/GenBank/DDBJ whole genome shotgun (WGS) entry which is preliminary data.</text>
</comment>
<proteinExistence type="predicted"/>
<protein>
    <recommendedName>
        <fullName evidence="4">ABC transporter permease</fullName>
    </recommendedName>
</protein>
<accession>A0ABW3MRC9</accession>